<dbReference type="OrthoDB" id="9098193at2"/>
<reference evidence="3 4" key="1">
    <citation type="journal article" date="2014" name="Genome Announc.">
        <title>Draft Genome Sequence of the Haloacid-Degrading Burkholderia caribensis Strain MBA4.</title>
        <authorList>
            <person name="Pan Y."/>
            <person name="Kong K.F."/>
            <person name="Tsang J.S."/>
        </authorList>
    </citation>
    <scope>NUCLEOTIDE SEQUENCE [LARGE SCALE GENOMIC DNA]</scope>
    <source>
        <strain evidence="3 4">852011</strain>
    </source>
</reference>
<accession>A0A9Q6S6G6</accession>
<name>A0A9Q6S6G6_9BURK</name>
<reference evidence="3" key="2">
    <citation type="submission" date="2016-06" db="EMBL/GenBank/DDBJ databases">
        <authorList>
            <person name="Huang P."/>
            <person name="Jiang X."/>
            <person name="Liu X."/>
        </authorList>
    </citation>
    <scope>NUCLEOTIDE SEQUENCE</scope>
    <source>
        <strain evidence="3">852011</strain>
    </source>
</reference>
<dbReference type="EMBL" id="CP015959">
    <property type="protein sequence ID" value="QLB65276.1"/>
    <property type="molecule type" value="Genomic_DNA"/>
</dbReference>
<dbReference type="EMBL" id="JAYLVJ010000038">
    <property type="protein sequence ID" value="MEO1757439.1"/>
    <property type="molecule type" value="Genomic_DNA"/>
</dbReference>
<evidence type="ECO:0000256" key="1">
    <source>
        <dbReference type="SAM" id="MobiDB-lite"/>
    </source>
</evidence>
<dbReference type="PROSITE" id="PS51257">
    <property type="entry name" value="PROKAR_LIPOPROTEIN"/>
    <property type="match status" value="1"/>
</dbReference>
<dbReference type="Proteomes" id="UP001462961">
    <property type="component" value="Unassembled WGS sequence"/>
</dbReference>
<organism evidence="3 4">
    <name type="scientific">Paraburkholderia caribensis</name>
    <dbReference type="NCBI Taxonomy" id="75105"/>
    <lineage>
        <taxon>Bacteria</taxon>
        <taxon>Pseudomonadati</taxon>
        <taxon>Pseudomonadota</taxon>
        <taxon>Betaproteobacteria</taxon>
        <taxon>Burkholderiales</taxon>
        <taxon>Burkholderiaceae</taxon>
        <taxon>Paraburkholderia</taxon>
    </lineage>
</organism>
<dbReference type="AlphaFoldDB" id="A0A9Q6S6G6"/>
<proteinExistence type="predicted"/>
<protein>
    <submittedName>
        <fullName evidence="3">Uncharacterized protein</fullName>
    </submittedName>
</protein>
<reference evidence="2 5" key="3">
    <citation type="submission" date="2024-01" db="EMBL/GenBank/DDBJ databases">
        <title>The diversity of rhizobia nodulating Mimosa spp. in eleven states of Brazil covering several biomes is determined by host plant, location, and edaphic factors.</title>
        <authorList>
            <person name="Rouws L."/>
            <person name="Barauna A."/>
            <person name="Beukes C."/>
            <person name="De Faria S.M."/>
            <person name="Gross E."/>
            <person name="Dos Reis Junior F.B."/>
            <person name="Simon M."/>
            <person name="Maluk M."/>
            <person name="Odee D.W."/>
            <person name="Kenicer G."/>
            <person name="Young J.P.W."/>
            <person name="Reis V.M."/>
            <person name="Zilli J."/>
            <person name="James E.K."/>
        </authorList>
    </citation>
    <scope>NUCLEOTIDE SEQUENCE [LARGE SCALE GENOMIC DNA]</scope>
    <source>
        <strain evidence="2 5">JHI1651</strain>
    </source>
</reference>
<evidence type="ECO:0000313" key="5">
    <source>
        <dbReference type="Proteomes" id="UP001462961"/>
    </source>
</evidence>
<dbReference type="RefSeq" id="WP_063787011.1">
    <property type="nucleotide sequence ID" value="NZ_CADFFM010000013.1"/>
</dbReference>
<feature type="compositionally biased region" description="Polar residues" evidence="1">
    <location>
        <begin position="36"/>
        <end position="57"/>
    </location>
</feature>
<evidence type="ECO:0000313" key="4">
    <source>
        <dbReference type="Proteomes" id="UP000509548"/>
    </source>
</evidence>
<dbReference type="Proteomes" id="UP000509548">
    <property type="component" value="Chromosome 2"/>
</dbReference>
<evidence type="ECO:0000313" key="3">
    <source>
        <dbReference type="EMBL" id="QLB65276.1"/>
    </source>
</evidence>
<evidence type="ECO:0000313" key="2">
    <source>
        <dbReference type="EMBL" id="MEO1757439.1"/>
    </source>
</evidence>
<sequence>MYKVSTLKRFVTHKGVKAATLLLAITLAACGGGSSGNPSSVTNSAATPSGASDASTPTPSANASFFDSIFLDGSGAGYYQFGANLRPGSSTPLATGRTRFFVTGESDLNFSRSIDIILGAYGSDLDYGYITAEGLFTSRNPNPSDIGTYSKIFQRLAQGYQLGMRGTSTALYEVTLTVQDVAGQPVSDVVRREEAVGNGLRSLLSSDGAIMPAGSQTYVQSGKVLVQHITFDETNSVTGPSSGSLEQMQASVGGTIQTLGGYRYLIGNGSQSVYVEYNGTLHDGWLYNAGDVRDAMPSGYNKIAADFLAAEEKKVGL</sequence>
<gene>
    <name evidence="3" type="ORF">A9O66_23080</name>
    <name evidence="2" type="ORF">VOI32_26325</name>
</gene>
<feature type="region of interest" description="Disordered" evidence="1">
    <location>
        <begin position="33"/>
        <end position="57"/>
    </location>
</feature>
<keyword evidence="5" id="KW-1185">Reference proteome</keyword>